<feature type="compositionally biased region" description="Basic and acidic residues" evidence="1">
    <location>
        <begin position="19"/>
        <end position="29"/>
    </location>
</feature>
<dbReference type="AlphaFoldDB" id="A0AAQ3U7S7"/>
<evidence type="ECO:0000259" key="2">
    <source>
        <dbReference type="Pfam" id="PF13966"/>
    </source>
</evidence>
<organism evidence="3 4">
    <name type="scientific">Paspalum notatum var. saurae</name>
    <dbReference type="NCBI Taxonomy" id="547442"/>
    <lineage>
        <taxon>Eukaryota</taxon>
        <taxon>Viridiplantae</taxon>
        <taxon>Streptophyta</taxon>
        <taxon>Embryophyta</taxon>
        <taxon>Tracheophyta</taxon>
        <taxon>Spermatophyta</taxon>
        <taxon>Magnoliopsida</taxon>
        <taxon>Liliopsida</taxon>
        <taxon>Poales</taxon>
        <taxon>Poaceae</taxon>
        <taxon>PACMAD clade</taxon>
        <taxon>Panicoideae</taxon>
        <taxon>Andropogonodae</taxon>
        <taxon>Paspaleae</taxon>
        <taxon>Paspalinae</taxon>
        <taxon>Paspalum</taxon>
    </lineage>
</organism>
<gene>
    <name evidence="3" type="ORF">U9M48_033224</name>
</gene>
<dbReference type="Proteomes" id="UP001341281">
    <property type="component" value="Chromosome 07"/>
</dbReference>
<feature type="region of interest" description="Disordered" evidence="1">
    <location>
        <begin position="1"/>
        <end position="34"/>
    </location>
</feature>
<dbReference type="PANTHER" id="PTHR33116:SF78">
    <property type="entry name" value="OS12G0587133 PROTEIN"/>
    <property type="match status" value="1"/>
</dbReference>
<evidence type="ECO:0000256" key="1">
    <source>
        <dbReference type="SAM" id="MobiDB-lite"/>
    </source>
</evidence>
<sequence>MSASGTIPGFPQELWTDGTAREKQREAPEIRGVTGQWHEDHREVSLQRLFELATEEGFLSPLRGRYAKLRLSLYADDAVIFINPLKQDVDMTIRLMQRFGDATGLRINLSKSSVAAIRCQDVDLDSILSSFSGQRVEFPITYLGMPLSVGRLRLVHLEPIKDKAVAKLSGWQCKLLSPGGRRVLVRSVLSSLPVYLLTVMKSPKAFIKDFDKIRRRFLWAGNQQLHGGKCKVSWARLQWPINRGGLGIINLELFSRALRLRWLWFEWKCPEKPWVGMELPIDDTDRALFAAATRVTVNNGQRAKFWHSSWINGASPALLFPELFKHSKRKNRTVAEALRDDNWIRDILHDLTVGLLSEYTQLWELVESVHFNHESAAEDTITWTRTASGEYSASSAYKMQFEGGLLSDFPHTVWLVWAPAKCKFFLWLLLQNRVWTADRLLTRQWPNSYFCPMCYRNLETARHLFSVCPETCKIWTAMSRWLGCQSLHPNSWDADRSLEDWFYSLAGSSSFSSAQGLRSLAILVVWSVWSERNARIFKDEHKTIAALIVEIKEEVRLWSVAGAKHLASLVAPMYRE</sequence>
<dbReference type="Pfam" id="PF13966">
    <property type="entry name" value="zf-RVT"/>
    <property type="match status" value="1"/>
</dbReference>
<feature type="domain" description="Reverse transcriptase zinc-binding" evidence="2">
    <location>
        <begin position="391"/>
        <end position="475"/>
    </location>
</feature>
<dbReference type="PANTHER" id="PTHR33116">
    <property type="entry name" value="REVERSE TRANSCRIPTASE ZINC-BINDING DOMAIN-CONTAINING PROTEIN-RELATED-RELATED"/>
    <property type="match status" value="1"/>
</dbReference>
<name>A0AAQ3U7S7_PASNO</name>
<proteinExistence type="predicted"/>
<protein>
    <recommendedName>
        <fullName evidence="2">Reverse transcriptase zinc-binding domain-containing protein</fullName>
    </recommendedName>
</protein>
<evidence type="ECO:0000313" key="3">
    <source>
        <dbReference type="EMBL" id="WVZ86449.1"/>
    </source>
</evidence>
<accession>A0AAQ3U7S7</accession>
<reference evidence="3 4" key="1">
    <citation type="submission" date="2024-02" db="EMBL/GenBank/DDBJ databases">
        <title>High-quality chromosome-scale genome assembly of Pensacola bahiagrass (Paspalum notatum Flugge var. saurae).</title>
        <authorList>
            <person name="Vega J.M."/>
            <person name="Podio M."/>
            <person name="Orjuela J."/>
            <person name="Siena L.A."/>
            <person name="Pessino S.C."/>
            <person name="Combes M.C."/>
            <person name="Mariac C."/>
            <person name="Albertini E."/>
            <person name="Pupilli F."/>
            <person name="Ortiz J.P.A."/>
            <person name="Leblanc O."/>
        </authorList>
    </citation>
    <scope>NUCLEOTIDE SEQUENCE [LARGE SCALE GENOMIC DNA]</scope>
    <source>
        <strain evidence="3">R1</strain>
        <tissue evidence="3">Leaf</tissue>
    </source>
</reference>
<evidence type="ECO:0000313" key="4">
    <source>
        <dbReference type="Proteomes" id="UP001341281"/>
    </source>
</evidence>
<dbReference type="InterPro" id="IPR026960">
    <property type="entry name" value="RVT-Znf"/>
</dbReference>
<dbReference type="EMBL" id="CP144751">
    <property type="protein sequence ID" value="WVZ86449.1"/>
    <property type="molecule type" value="Genomic_DNA"/>
</dbReference>
<keyword evidence="4" id="KW-1185">Reference proteome</keyword>